<reference evidence="1" key="1">
    <citation type="submission" date="2020-03" db="EMBL/GenBank/DDBJ databases">
        <title>Castanea mollissima Vanexum genome sequencing.</title>
        <authorList>
            <person name="Staton M."/>
        </authorList>
    </citation>
    <scope>NUCLEOTIDE SEQUENCE</scope>
    <source>
        <tissue evidence="1">Leaf</tissue>
    </source>
</reference>
<dbReference type="EMBL" id="JRKL02000221">
    <property type="protein sequence ID" value="KAF3973663.1"/>
    <property type="molecule type" value="Genomic_DNA"/>
</dbReference>
<comment type="caution">
    <text evidence="1">The sequence shown here is derived from an EMBL/GenBank/DDBJ whole genome shotgun (WGS) entry which is preliminary data.</text>
</comment>
<name>A0A8J4VVP1_9ROSI</name>
<keyword evidence="2" id="KW-1185">Reference proteome</keyword>
<organism evidence="1 2">
    <name type="scientific">Castanea mollissima</name>
    <name type="common">Chinese chestnut</name>
    <dbReference type="NCBI Taxonomy" id="60419"/>
    <lineage>
        <taxon>Eukaryota</taxon>
        <taxon>Viridiplantae</taxon>
        <taxon>Streptophyta</taxon>
        <taxon>Embryophyta</taxon>
        <taxon>Tracheophyta</taxon>
        <taxon>Spermatophyta</taxon>
        <taxon>Magnoliopsida</taxon>
        <taxon>eudicotyledons</taxon>
        <taxon>Gunneridae</taxon>
        <taxon>Pentapetalae</taxon>
        <taxon>rosids</taxon>
        <taxon>fabids</taxon>
        <taxon>Fagales</taxon>
        <taxon>Fagaceae</taxon>
        <taxon>Castanea</taxon>
    </lineage>
</organism>
<accession>A0A8J4VVP1</accession>
<proteinExistence type="predicted"/>
<protein>
    <submittedName>
        <fullName evidence="1">Uncharacterized protein</fullName>
    </submittedName>
</protein>
<evidence type="ECO:0000313" key="1">
    <source>
        <dbReference type="EMBL" id="KAF3973663.1"/>
    </source>
</evidence>
<evidence type="ECO:0000313" key="2">
    <source>
        <dbReference type="Proteomes" id="UP000737018"/>
    </source>
</evidence>
<gene>
    <name evidence="1" type="ORF">CMV_002932</name>
</gene>
<dbReference type="AlphaFoldDB" id="A0A8J4VVP1"/>
<sequence length="109" mass="12320">MVLFPTLIQIFNSQAQLSQRWVTILEGTVTGWCNLIISKAWKSISPLSAESARLGYLPLLDLIGQARQTPWWQSLAELNPEVDRRLIWSSLPQATSTPLLCEEGPWETL</sequence>
<dbReference type="Proteomes" id="UP000737018">
    <property type="component" value="Unassembled WGS sequence"/>
</dbReference>